<evidence type="ECO:0000313" key="2">
    <source>
        <dbReference type="Proteomes" id="UP000887159"/>
    </source>
</evidence>
<keyword evidence="2" id="KW-1185">Reference proteome</keyword>
<dbReference type="EMBL" id="BMAU01021178">
    <property type="protein sequence ID" value="GFX94624.1"/>
    <property type="molecule type" value="Genomic_DNA"/>
</dbReference>
<dbReference type="Proteomes" id="UP000887159">
    <property type="component" value="Unassembled WGS sequence"/>
</dbReference>
<proteinExistence type="predicted"/>
<name>A0A8X6RL76_TRICX</name>
<dbReference type="AlphaFoldDB" id="A0A8X6RL76"/>
<organism evidence="1 2">
    <name type="scientific">Trichonephila clavipes</name>
    <name type="common">Golden silk orbweaver</name>
    <name type="synonym">Nephila clavipes</name>
    <dbReference type="NCBI Taxonomy" id="2585209"/>
    <lineage>
        <taxon>Eukaryota</taxon>
        <taxon>Metazoa</taxon>
        <taxon>Ecdysozoa</taxon>
        <taxon>Arthropoda</taxon>
        <taxon>Chelicerata</taxon>
        <taxon>Arachnida</taxon>
        <taxon>Araneae</taxon>
        <taxon>Araneomorphae</taxon>
        <taxon>Entelegynae</taxon>
        <taxon>Araneoidea</taxon>
        <taxon>Nephilidae</taxon>
        <taxon>Trichonephila</taxon>
    </lineage>
</organism>
<sequence>MVREILTSAPGHDVVLPPSVKSVELYYYVWMRSVVIDFRFLLRMLMFFTITVKVNLLNSKASGMITTDREKPKEIPPSEIRVYTSRAAKARPERDVQVRQLRELKLQIGEIINSCFMTLKISLFTL</sequence>
<gene>
    <name evidence="1" type="ORF">TNCV_3088531</name>
</gene>
<evidence type="ECO:0000313" key="1">
    <source>
        <dbReference type="EMBL" id="GFX94624.1"/>
    </source>
</evidence>
<comment type="caution">
    <text evidence="1">The sequence shown here is derived from an EMBL/GenBank/DDBJ whole genome shotgun (WGS) entry which is preliminary data.</text>
</comment>
<protein>
    <submittedName>
        <fullName evidence="1">Uncharacterized protein</fullName>
    </submittedName>
</protein>
<accession>A0A8X6RL76</accession>
<reference evidence="1" key="1">
    <citation type="submission" date="2020-08" db="EMBL/GenBank/DDBJ databases">
        <title>Multicomponent nature underlies the extraordinary mechanical properties of spider dragline silk.</title>
        <authorList>
            <person name="Kono N."/>
            <person name="Nakamura H."/>
            <person name="Mori M."/>
            <person name="Yoshida Y."/>
            <person name="Ohtoshi R."/>
            <person name="Malay A.D."/>
            <person name="Moran D.A.P."/>
            <person name="Tomita M."/>
            <person name="Numata K."/>
            <person name="Arakawa K."/>
        </authorList>
    </citation>
    <scope>NUCLEOTIDE SEQUENCE</scope>
</reference>